<keyword evidence="5" id="KW-0804">Transcription</keyword>
<evidence type="ECO:0000256" key="9">
    <source>
        <dbReference type="ARBA" id="ARBA00070444"/>
    </source>
</evidence>
<dbReference type="InterPro" id="IPR036638">
    <property type="entry name" value="HLH_DNA-bd_sf"/>
</dbReference>
<dbReference type="PANTHER" id="PTHR11969:SF97">
    <property type="entry name" value="MAX-BINDING PROTEIN MNT ISOFORM X1"/>
    <property type="match status" value="1"/>
</dbReference>
<accession>A0A3Q3X169</accession>
<evidence type="ECO:0000256" key="12">
    <source>
        <dbReference type="SAM" id="MobiDB-lite"/>
    </source>
</evidence>
<sequence length="493" mass="53504">MSIETLLEAAKFLELQAQQQQKAREQRNSDVNYKSTNHINNVPKAEELHAECHPVPVLPSLPPPSMPITVIPIPVVTPNPTGSATLPVATLSPPAAPPPAVPLPCRPPHNTGLTRTREVHNKLEKNRRAHLKECFETLKKNIPNIEEKKTSNLSVLRSALRYIQTLKRKEKEYEHDMERLAREKIAMQQRLAELKNELSQWMDVVEIDRVLRQTVQPEEDQASTSTASEGEDIMEDDVEDDTGTKTQTALTTVPQPLKPPTQTPSQPASTTTATSFITQHISIHHKAPVNQPQLWSQPVTPPQAASKLAAPVMLTATSSTPTTPCQPLIPTQTQMVTMPNLHPTVIAHASVSHPSVIQAVNHVIQGGAPKHIAHLASSTTSSSVQLAPGHQSISHITVHPVSHLGQHLPALYPQPVAVTQPAVVGHITHTINHTHPQVNGTTPSQPAAAIIGKQTAVGTPMVAHHPQLVGQTVLNPVTMVTMPSFPISTLKLA</sequence>
<dbReference type="SUPFAM" id="SSF47459">
    <property type="entry name" value="HLH, helix-loop-helix DNA-binding domain"/>
    <property type="match status" value="1"/>
</dbReference>
<feature type="compositionally biased region" description="Polar residues" evidence="12">
    <location>
        <begin position="244"/>
        <end position="254"/>
    </location>
</feature>
<organism evidence="14 15">
    <name type="scientific">Mola mola</name>
    <name type="common">Ocean sunfish</name>
    <name type="synonym">Tetraodon mola</name>
    <dbReference type="NCBI Taxonomy" id="94237"/>
    <lineage>
        <taxon>Eukaryota</taxon>
        <taxon>Metazoa</taxon>
        <taxon>Chordata</taxon>
        <taxon>Craniata</taxon>
        <taxon>Vertebrata</taxon>
        <taxon>Euteleostomi</taxon>
        <taxon>Actinopterygii</taxon>
        <taxon>Neopterygii</taxon>
        <taxon>Teleostei</taxon>
        <taxon>Neoteleostei</taxon>
        <taxon>Acanthomorphata</taxon>
        <taxon>Eupercaria</taxon>
        <taxon>Tetraodontiformes</taxon>
        <taxon>Molidae</taxon>
        <taxon>Mola</taxon>
    </lineage>
</organism>
<keyword evidence="4" id="KW-0238">DNA-binding</keyword>
<dbReference type="PANTHER" id="PTHR11969">
    <property type="entry name" value="MAX DIMERIZATION, MAD"/>
    <property type="match status" value="1"/>
</dbReference>
<evidence type="ECO:0000256" key="6">
    <source>
        <dbReference type="ARBA" id="ARBA00023242"/>
    </source>
</evidence>
<feature type="compositionally biased region" description="Acidic residues" evidence="12">
    <location>
        <begin position="229"/>
        <end position="241"/>
    </location>
</feature>
<dbReference type="STRING" id="94237.ENSMMOP00000015614"/>
<keyword evidence="11" id="KW-0175">Coiled coil</keyword>
<evidence type="ECO:0000313" key="14">
    <source>
        <dbReference type="Ensembl" id="ENSMMOP00000015614.1"/>
    </source>
</evidence>
<dbReference type="PROSITE" id="PS50888">
    <property type="entry name" value="BHLH"/>
    <property type="match status" value="1"/>
</dbReference>
<dbReference type="GO" id="GO:0046983">
    <property type="term" value="F:protein dimerization activity"/>
    <property type="evidence" value="ECO:0007669"/>
    <property type="project" value="InterPro"/>
</dbReference>
<dbReference type="Ensembl" id="ENSMMOT00000015871.1">
    <property type="protein sequence ID" value="ENSMMOP00000015614.1"/>
    <property type="gene ID" value="ENSMMOG00000011918.1"/>
</dbReference>
<dbReference type="SMART" id="SM00353">
    <property type="entry name" value="HLH"/>
    <property type="match status" value="1"/>
</dbReference>
<feature type="compositionally biased region" description="Low complexity" evidence="12">
    <location>
        <begin position="263"/>
        <end position="272"/>
    </location>
</feature>
<dbReference type="AlphaFoldDB" id="A0A3Q3X169"/>
<dbReference type="FunFam" id="4.10.280.10:FF:000034">
    <property type="entry name" value="MAX network transcriptional repressor"/>
    <property type="match status" value="1"/>
</dbReference>
<evidence type="ECO:0000256" key="10">
    <source>
        <dbReference type="ARBA" id="ARBA00083368"/>
    </source>
</evidence>
<dbReference type="CDD" id="cd11402">
    <property type="entry name" value="bHLHzip_Mnt"/>
    <property type="match status" value="1"/>
</dbReference>
<reference evidence="14" key="2">
    <citation type="submission" date="2025-09" db="UniProtKB">
        <authorList>
            <consortium name="Ensembl"/>
        </authorList>
    </citation>
    <scope>IDENTIFICATION</scope>
</reference>
<name>A0A3Q3X169_MOLML</name>
<evidence type="ECO:0000256" key="5">
    <source>
        <dbReference type="ARBA" id="ARBA00023163"/>
    </source>
</evidence>
<dbReference type="OMA" id="NHVIHAG"/>
<comment type="function">
    <text evidence="7">Binds DNA as a heterodimer with MAX and represses transcription. Binds to the canonical E box sequence 5'-CACGTG-3' and, with higher affinity, to 5'-CACGCG-3'.</text>
</comment>
<dbReference type="Pfam" id="PF00010">
    <property type="entry name" value="HLH"/>
    <property type="match status" value="1"/>
</dbReference>
<evidence type="ECO:0000256" key="1">
    <source>
        <dbReference type="ARBA" id="ARBA00004123"/>
    </source>
</evidence>
<evidence type="ECO:0000256" key="4">
    <source>
        <dbReference type="ARBA" id="ARBA00023125"/>
    </source>
</evidence>
<dbReference type="Proteomes" id="UP000261620">
    <property type="component" value="Unplaced"/>
</dbReference>
<feature type="domain" description="BHLH" evidence="13">
    <location>
        <begin position="115"/>
        <end position="166"/>
    </location>
</feature>
<proteinExistence type="predicted"/>
<feature type="coiled-coil region" evidence="11">
    <location>
        <begin position="163"/>
        <end position="204"/>
    </location>
</feature>
<evidence type="ECO:0000313" key="15">
    <source>
        <dbReference type="Proteomes" id="UP000261620"/>
    </source>
</evidence>
<dbReference type="GO" id="GO:0000981">
    <property type="term" value="F:DNA-binding transcription factor activity, RNA polymerase II-specific"/>
    <property type="evidence" value="ECO:0007669"/>
    <property type="project" value="TreeGrafter"/>
</dbReference>
<keyword evidence="6" id="KW-0539">Nucleus</keyword>
<feature type="region of interest" description="Disordered" evidence="12">
    <location>
        <begin position="215"/>
        <end position="272"/>
    </location>
</feature>
<evidence type="ECO:0000256" key="7">
    <source>
        <dbReference type="ARBA" id="ARBA00057176"/>
    </source>
</evidence>
<dbReference type="InterPro" id="IPR011598">
    <property type="entry name" value="bHLH_dom"/>
</dbReference>
<evidence type="ECO:0000259" key="13">
    <source>
        <dbReference type="PROSITE" id="PS50888"/>
    </source>
</evidence>
<comment type="subunit">
    <text evidence="8">Efficient DNA binding requires dimerization with another bHLH protein. Binds DNA as a homodimer or a heterodimer with MAX.</text>
</comment>
<dbReference type="Gene3D" id="4.10.280.10">
    <property type="entry name" value="Helix-loop-helix DNA-binding domain"/>
    <property type="match status" value="1"/>
</dbReference>
<reference evidence="14" key="1">
    <citation type="submission" date="2025-08" db="UniProtKB">
        <authorList>
            <consortium name="Ensembl"/>
        </authorList>
    </citation>
    <scope>IDENTIFICATION</scope>
</reference>
<keyword evidence="15" id="KW-1185">Reference proteome</keyword>
<keyword evidence="2" id="KW-0678">Repressor</keyword>
<evidence type="ECO:0000256" key="3">
    <source>
        <dbReference type="ARBA" id="ARBA00023015"/>
    </source>
</evidence>
<evidence type="ECO:0000256" key="8">
    <source>
        <dbReference type="ARBA" id="ARBA00062701"/>
    </source>
</evidence>
<evidence type="ECO:0000256" key="2">
    <source>
        <dbReference type="ARBA" id="ARBA00022491"/>
    </source>
</evidence>
<keyword evidence="3" id="KW-0805">Transcription regulation</keyword>
<protein>
    <recommendedName>
        <fullName evidence="9">Max-binding protein MNT</fullName>
    </recommendedName>
    <alternativeName>
        <fullName evidence="10">Myc antagonist MNT</fullName>
    </alternativeName>
</protein>
<dbReference type="GO" id="GO:0000978">
    <property type="term" value="F:RNA polymerase II cis-regulatory region sequence-specific DNA binding"/>
    <property type="evidence" value="ECO:0007669"/>
    <property type="project" value="TreeGrafter"/>
</dbReference>
<dbReference type="GO" id="GO:0005634">
    <property type="term" value="C:nucleus"/>
    <property type="evidence" value="ECO:0007669"/>
    <property type="project" value="UniProtKB-SubCell"/>
</dbReference>
<evidence type="ECO:0000256" key="11">
    <source>
        <dbReference type="SAM" id="Coils"/>
    </source>
</evidence>
<comment type="subcellular location">
    <subcellularLocation>
        <location evidence="1">Nucleus</location>
    </subcellularLocation>
</comment>